<reference evidence="2 3" key="1">
    <citation type="submission" date="2017-11" db="EMBL/GenBank/DDBJ databases">
        <title>De-novo sequencing of pomegranate (Punica granatum L.) genome.</title>
        <authorList>
            <person name="Akparov Z."/>
            <person name="Amiraslanov A."/>
            <person name="Hajiyeva S."/>
            <person name="Abbasov M."/>
            <person name="Kaur K."/>
            <person name="Hamwieh A."/>
            <person name="Solovyev V."/>
            <person name="Salamov A."/>
            <person name="Braich B."/>
            <person name="Kosarev P."/>
            <person name="Mahmoud A."/>
            <person name="Hajiyev E."/>
            <person name="Babayeva S."/>
            <person name="Izzatullayeva V."/>
            <person name="Mammadov A."/>
            <person name="Mammadov A."/>
            <person name="Sharifova S."/>
            <person name="Ojaghi J."/>
            <person name="Eynullazada K."/>
            <person name="Bayramov B."/>
            <person name="Abdulazimova A."/>
            <person name="Shahmuradov I."/>
        </authorList>
    </citation>
    <scope>NUCLEOTIDE SEQUENCE [LARGE SCALE GENOMIC DNA]</scope>
    <source>
        <strain evidence="3">cv. AG2017</strain>
        <tissue evidence="2">Leaf</tissue>
    </source>
</reference>
<gene>
    <name evidence="2" type="ORF">CRG98_011350</name>
</gene>
<evidence type="ECO:0000256" key="1">
    <source>
        <dbReference type="SAM" id="MobiDB-lite"/>
    </source>
</evidence>
<evidence type="ECO:0000313" key="2">
    <source>
        <dbReference type="EMBL" id="PKI68270.1"/>
    </source>
</evidence>
<evidence type="ECO:0000313" key="3">
    <source>
        <dbReference type="Proteomes" id="UP000233551"/>
    </source>
</evidence>
<organism evidence="2 3">
    <name type="scientific">Punica granatum</name>
    <name type="common">Pomegranate</name>
    <dbReference type="NCBI Taxonomy" id="22663"/>
    <lineage>
        <taxon>Eukaryota</taxon>
        <taxon>Viridiplantae</taxon>
        <taxon>Streptophyta</taxon>
        <taxon>Embryophyta</taxon>
        <taxon>Tracheophyta</taxon>
        <taxon>Spermatophyta</taxon>
        <taxon>Magnoliopsida</taxon>
        <taxon>eudicotyledons</taxon>
        <taxon>Gunneridae</taxon>
        <taxon>Pentapetalae</taxon>
        <taxon>rosids</taxon>
        <taxon>malvids</taxon>
        <taxon>Myrtales</taxon>
        <taxon>Lythraceae</taxon>
        <taxon>Punica</taxon>
    </lineage>
</organism>
<feature type="region of interest" description="Disordered" evidence="1">
    <location>
        <begin position="59"/>
        <end position="110"/>
    </location>
</feature>
<name>A0A2I0KIX0_PUNGR</name>
<dbReference type="AlphaFoldDB" id="A0A2I0KIX0"/>
<protein>
    <submittedName>
        <fullName evidence="2">Uncharacterized protein</fullName>
    </submittedName>
</protein>
<accession>A0A2I0KIX0</accession>
<dbReference type="Proteomes" id="UP000233551">
    <property type="component" value="Unassembled WGS sequence"/>
</dbReference>
<keyword evidence="3" id="KW-1185">Reference proteome</keyword>
<comment type="caution">
    <text evidence="2">The sequence shown here is derived from an EMBL/GenBank/DDBJ whole genome shotgun (WGS) entry which is preliminary data.</text>
</comment>
<proteinExistence type="predicted"/>
<feature type="compositionally biased region" description="Pro residues" evidence="1">
    <location>
        <begin position="163"/>
        <end position="179"/>
    </location>
</feature>
<feature type="region of interest" description="Disordered" evidence="1">
    <location>
        <begin position="159"/>
        <end position="179"/>
    </location>
</feature>
<sequence>MLYGTLRALRTPGGARRRLLRRPEAEAAVRGSRIPLLCPTSSSPFILSLTGSTHFSPIYAGPAQQIRPSPLSPVQSSRDDPTQSRRPTSSALPRVRPGTRDLVRPQIRPNHYPHGPTAFCGPAPFHGPALARPVQLQRPTQLARAPGLAFPSAAQLPCFQPSSPAPGPAPVQPVRPPYF</sequence>
<dbReference type="EMBL" id="PGOL01000565">
    <property type="protein sequence ID" value="PKI68270.1"/>
    <property type="molecule type" value="Genomic_DNA"/>
</dbReference>